<reference evidence="3 4" key="1">
    <citation type="submission" date="2015-07" db="EMBL/GenBank/DDBJ databases">
        <authorList>
            <person name="Loviza R.A."/>
            <person name="Abdel M.A."/>
            <person name="Rubia G.C."/>
            <person name="Walstead R.N."/>
            <person name="Shah Z.V."/>
            <person name="Tahir R."/>
            <person name="Campbell R.A."/>
            <person name="Williamson S.M."/>
            <person name="Anderson J."/>
            <person name="Padolina J."/>
            <person name="Johnson A."/>
            <person name="Serrano M.G."/>
            <person name="Buck G."/>
            <person name="Lee V."/>
            <person name="Wang Y."/>
            <person name="Carvalho R."/>
            <person name="Voegtly L."/>
            <person name="Shi R."/>
            <person name="Duckworth R."/>
            <person name="Johnson A."/>
            <person name="Walstead R."/>
            <person name="Shah Z."/>
            <person name="Kiflezghi M."/>
            <person name="Wade K."/>
            <person name="Delesalle V.A."/>
            <person name="Bradley K.W."/>
            <person name="Asai D.J."/>
            <person name="Bowman C.A."/>
            <person name="Russell D.A."/>
            <person name="Pope W.H."/>
            <person name="Jacobs-Sera D."/>
            <person name="Hendrix R.W."/>
            <person name="Hatfull G.F."/>
        </authorList>
    </citation>
    <scope>NUCLEOTIDE SEQUENCE [LARGE SCALE GENOMIC DNA]</scope>
</reference>
<sequence length="127" mass="13727">MSAFPLGAAPSSGDRPPTFERNPMPVIGAQLESDTLVLTRGRDFKWSFENLDATGQPVAFPAGSLFFEFENGTKWTFSIEGALATIKIESEQVALIAARTKWQLVFLPEGEELGGDPIALGQVQIQG</sequence>
<dbReference type="Proteomes" id="UP000225655">
    <property type="component" value="Segment"/>
</dbReference>
<evidence type="ECO:0000259" key="2">
    <source>
        <dbReference type="Pfam" id="PF23926"/>
    </source>
</evidence>
<dbReference type="InterPro" id="IPR055688">
    <property type="entry name" value="LtfC/p132/Gp6_b-sand"/>
</dbReference>
<evidence type="ECO:0000313" key="4">
    <source>
        <dbReference type="Proteomes" id="UP000225655"/>
    </source>
</evidence>
<feature type="region of interest" description="Disordered" evidence="1">
    <location>
        <begin position="1"/>
        <end position="24"/>
    </location>
</feature>
<accession>A0A0M3UKM5</accession>
<proteinExistence type="predicted"/>
<gene>
    <name evidence="3" type="ORF">SEA_MAVERICK_3</name>
</gene>
<organism evidence="3 4">
    <name type="scientific">Mycobacterium phage Maverick</name>
    <dbReference type="NCBI Taxonomy" id="1701799"/>
    <lineage>
        <taxon>Viruses</taxon>
        <taxon>Duplodnaviria</taxon>
        <taxon>Heunggongvirae</taxon>
        <taxon>Uroviricota</taxon>
        <taxon>Caudoviricetes</taxon>
        <taxon>Backyardiganvirus</taxon>
        <taxon>Backyardiganvirus peaches</taxon>
    </lineage>
</organism>
<evidence type="ECO:0000256" key="1">
    <source>
        <dbReference type="SAM" id="MobiDB-lite"/>
    </source>
</evidence>
<dbReference type="EMBL" id="KT365397">
    <property type="protein sequence ID" value="ALF01061.1"/>
    <property type="molecule type" value="Genomic_DNA"/>
</dbReference>
<name>A0A0M3UKM5_9CAUD</name>
<dbReference type="Pfam" id="PF23926">
    <property type="entry name" value="LtfC"/>
    <property type="match status" value="1"/>
</dbReference>
<evidence type="ECO:0000313" key="3">
    <source>
        <dbReference type="EMBL" id="ALF01061.1"/>
    </source>
</evidence>
<protein>
    <recommendedName>
        <fullName evidence="2">LtfC/p132/Gp6 beta-sandwich domain-containing protein</fullName>
    </recommendedName>
</protein>
<feature type="domain" description="LtfC/p132/Gp6 beta-sandwich" evidence="2">
    <location>
        <begin position="32"/>
        <end position="126"/>
    </location>
</feature>